<evidence type="ECO:0000313" key="1">
    <source>
        <dbReference type="EMBL" id="KMT53541.1"/>
    </source>
</evidence>
<organism evidence="1 2">
    <name type="scientific">Pseudomonas fildesensis</name>
    <dbReference type="NCBI Taxonomy" id="1674920"/>
    <lineage>
        <taxon>Bacteria</taxon>
        <taxon>Pseudomonadati</taxon>
        <taxon>Pseudomonadota</taxon>
        <taxon>Gammaproteobacteria</taxon>
        <taxon>Pseudomonadales</taxon>
        <taxon>Pseudomonadaceae</taxon>
        <taxon>Pseudomonas</taxon>
    </lineage>
</organism>
<accession>A0A0J8IPI3</accession>
<gene>
    <name evidence="1" type="ORF">ACR52_21075</name>
</gene>
<feature type="non-terminal residue" evidence="1">
    <location>
        <position position="40"/>
    </location>
</feature>
<keyword evidence="2" id="KW-1185">Reference proteome</keyword>
<evidence type="ECO:0000313" key="2">
    <source>
        <dbReference type="Proteomes" id="UP000037551"/>
    </source>
</evidence>
<name>A0A0J8IPI3_9PSED</name>
<sequence>MNSGKRRSQRDYSLTFKLSVVDQVEKGELSYKEAQERYGI</sequence>
<dbReference type="SUPFAM" id="SSF48295">
    <property type="entry name" value="TrpR-like"/>
    <property type="match status" value="1"/>
</dbReference>
<dbReference type="InterPro" id="IPR010921">
    <property type="entry name" value="Trp_repressor/repl_initiator"/>
</dbReference>
<dbReference type="InterPro" id="IPR036388">
    <property type="entry name" value="WH-like_DNA-bd_sf"/>
</dbReference>
<reference evidence="1 2" key="1">
    <citation type="submission" date="2015-06" db="EMBL/GenBank/DDBJ databases">
        <title>Draft genome sequence of an Antarctic Pseudomonas sp. strain KG01 with full potential for biotechnological applications.</title>
        <authorList>
            <person name="Pavlov M.S."/>
            <person name="Lira F."/>
            <person name="Martinez J.L."/>
            <person name="Marshall S.H."/>
        </authorList>
    </citation>
    <scope>NUCLEOTIDE SEQUENCE [LARGE SCALE GENOMIC DNA]</scope>
    <source>
        <strain evidence="1 2">KG01</strain>
    </source>
</reference>
<dbReference type="AlphaFoldDB" id="A0A0J8IPI3"/>
<proteinExistence type="predicted"/>
<dbReference type="Proteomes" id="UP000037551">
    <property type="component" value="Unassembled WGS sequence"/>
</dbReference>
<comment type="caution">
    <text evidence="1">The sequence shown here is derived from an EMBL/GenBank/DDBJ whole genome shotgun (WGS) entry which is preliminary data.</text>
</comment>
<dbReference type="Gene3D" id="1.10.10.10">
    <property type="entry name" value="Winged helix-like DNA-binding domain superfamily/Winged helix DNA-binding domain"/>
    <property type="match status" value="1"/>
</dbReference>
<dbReference type="GO" id="GO:0043565">
    <property type="term" value="F:sequence-specific DNA binding"/>
    <property type="evidence" value="ECO:0007669"/>
    <property type="project" value="InterPro"/>
</dbReference>
<protein>
    <submittedName>
        <fullName evidence="1">Transposase</fullName>
    </submittedName>
</protein>
<dbReference type="EMBL" id="LFMW01000014">
    <property type="protein sequence ID" value="KMT53541.1"/>
    <property type="molecule type" value="Genomic_DNA"/>
</dbReference>